<dbReference type="FunFam" id="3.40.50.2300:FF:000001">
    <property type="entry name" value="DNA-binding response regulator PhoB"/>
    <property type="match status" value="1"/>
</dbReference>
<dbReference type="InterPro" id="IPR011006">
    <property type="entry name" value="CheY-like_superfamily"/>
</dbReference>
<dbReference type="PROSITE" id="PS51755">
    <property type="entry name" value="OMPR_PHOB"/>
    <property type="match status" value="1"/>
</dbReference>
<dbReference type="RefSeq" id="WP_110833061.1">
    <property type="nucleotide sequence ID" value="NZ_BMQG01000003.1"/>
</dbReference>
<evidence type="ECO:0000256" key="5">
    <source>
        <dbReference type="ARBA" id="ARBA00023163"/>
    </source>
</evidence>
<dbReference type="AlphaFoldDB" id="A0A8H9L5G3"/>
<evidence type="ECO:0000256" key="1">
    <source>
        <dbReference type="ARBA" id="ARBA00022553"/>
    </source>
</evidence>
<dbReference type="Gene3D" id="1.10.10.10">
    <property type="entry name" value="Winged helix-like DNA-binding domain superfamily/Winged helix DNA-binding domain"/>
    <property type="match status" value="1"/>
</dbReference>
<feature type="domain" description="OmpR/PhoB-type" evidence="9">
    <location>
        <begin position="127"/>
        <end position="225"/>
    </location>
</feature>
<dbReference type="SMART" id="SM00448">
    <property type="entry name" value="REC"/>
    <property type="match status" value="1"/>
</dbReference>
<evidence type="ECO:0000256" key="6">
    <source>
        <dbReference type="PROSITE-ProRule" id="PRU00169"/>
    </source>
</evidence>
<feature type="modified residue" description="4-aspartylphosphate" evidence="6">
    <location>
        <position position="54"/>
    </location>
</feature>
<dbReference type="PANTHER" id="PTHR48111">
    <property type="entry name" value="REGULATOR OF RPOS"/>
    <property type="match status" value="1"/>
</dbReference>
<accession>A0A8H9L5G3</accession>
<evidence type="ECO:0000256" key="2">
    <source>
        <dbReference type="ARBA" id="ARBA00023012"/>
    </source>
</evidence>
<dbReference type="Gene3D" id="6.10.250.690">
    <property type="match status" value="1"/>
</dbReference>
<evidence type="ECO:0000313" key="10">
    <source>
        <dbReference type="EMBL" id="GGM36877.1"/>
    </source>
</evidence>
<dbReference type="GO" id="GO:0000976">
    <property type="term" value="F:transcription cis-regulatory region binding"/>
    <property type="evidence" value="ECO:0007669"/>
    <property type="project" value="TreeGrafter"/>
</dbReference>
<evidence type="ECO:0000256" key="4">
    <source>
        <dbReference type="ARBA" id="ARBA00023125"/>
    </source>
</evidence>
<sequence>MSGPKLLVVEDDPGIRRLLLRGLRFEGFDVTSADDGPAGLDAALSSAPDLILLDVMLPGLSGLEVVRALREQGRDVPVILLTARSYPEHQIDGFEAGADDYVTKPFTLDVLIARVRAHLRRRAQETPEALSVADVTLYPAQHRVTRGGTELPFTAQEFRVLQVFMACPGQVLSKGVLLDRAWGDTFLGDPNTVETYVKVLRQKLEQNGGTRLIHTVRGAGYVLRAP</sequence>
<dbReference type="GO" id="GO:0000156">
    <property type="term" value="F:phosphorelay response regulator activity"/>
    <property type="evidence" value="ECO:0007669"/>
    <property type="project" value="TreeGrafter"/>
</dbReference>
<dbReference type="PANTHER" id="PTHR48111:SF1">
    <property type="entry name" value="TWO-COMPONENT RESPONSE REGULATOR ORR33"/>
    <property type="match status" value="1"/>
</dbReference>
<keyword evidence="11" id="KW-1185">Reference proteome</keyword>
<dbReference type="Pfam" id="PF00486">
    <property type="entry name" value="Trans_reg_C"/>
    <property type="match status" value="1"/>
</dbReference>
<dbReference type="GO" id="GO:0032993">
    <property type="term" value="C:protein-DNA complex"/>
    <property type="evidence" value="ECO:0007669"/>
    <property type="project" value="TreeGrafter"/>
</dbReference>
<dbReference type="InterPro" id="IPR036388">
    <property type="entry name" value="WH-like_DNA-bd_sf"/>
</dbReference>
<keyword evidence="2" id="KW-0902">Two-component regulatory system</keyword>
<evidence type="ECO:0000256" key="7">
    <source>
        <dbReference type="PROSITE-ProRule" id="PRU01091"/>
    </source>
</evidence>
<dbReference type="PROSITE" id="PS50110">
    <property type="entry name" value="RESPONSE_REGULATORY"/>
    <property type="match status" value="1"/>
</dbReference>
<feature type="domain" description="Response regulatory" evidence="8">
    <location>
        <begin position="5"/>
        <end position="119"/>
    </location>
</feature>
<dbReference type="Gene3D" id="3.40.50.2300">
    <property type="match status" value="1"/>
</dbReference>
<dbReference type="SMART" id="SM00862">
    <property type="entry name" value="Trans_reg_C"/>
    <property type="match status" value="1"/>
</dbReference>
<dbReference type="Proteomes" id="UP000600547">
    <property type="component" value="Unassembled WGS sequence"/>
</dbReference>
<keyword evidence="1 6" id="KW-0597">Phosphoprotein</keyword>
<evidence type="ECO:0000259" key="8">
    <source>
        <dbReference type="PROSITE" id="PS50110"/>
    </source>
</evidence>
<reference evidence="11" key="1">
    <citation type="journal article" date="2019" name="Int. J. Syst. Evol. Microbiol.">
        <title>The Global Catalogue of Microorganisms (GCM) 10K type strain sequencing project: providing services to taxonomists for standard genome sequencing and annotation.</title>
        <authorList>
            <consortium name="The Broad Institute Genomics Platform"/>
            <consortium name="The Broad Institute Genome Sequencing Center for Infectious Disease"/>
            <person name="Wu L."/>
            <person name="Ma J."/>
        </authorList>
    </citation>
    <scope>NUCLEOTIDE SEQUENCE [LARGE SCALE GENOMIC DNA]</scope>
    <source>
        <strain evidence="11">JCM 31047</strain>
    </source>
</reference>
<organism evidence="10 11">
    <name type="scientific">Deinococcus arenae</name>
    <dbReference type="NCBI Taxonomy" id="1452751"/>
    <lineage>
        <taxon>Bacteria</taxon>
        <taxon>Thermotogati</taxon>
        <taxon>Deinococcota</taxon>
        <taxon>Deinococci</taxon>
        <taxon>Deinococcales</taxon>
        <taxon>Deinococcaceae</taxon>
        <taxon>Deinococcus</taxon>
    </lineage>
</organism>
<evidence type="ECO:0000259" key="9">
    <source>
        <dbReference type="PROSITE" id="PS51755"/>
    </source>
</evidence>
<dbReference type="InterPro" id="IPR001867">
    <property type="entry name" value="OmpR/PhoB-type_DNA-bd"/>
</dbReference>
<protein>
    <submittedName>
        <fullName evidence="10">DNA-binding response regulator</fullName>
    </submittedName>
</protein>
<proteinExistence type="predicted"/>
<dbReference type="GO" id="GO:0005829">
    <property type="term" value="C:cytosol"/>
    <property type="evidence" value="ECO:0007669"/>
    <property type="project" value="TreeGrafter"/>
</dbReference>
<dbReference type="InterPro" id="IPR039420">
    <property type="entry name" value="WalR-like"/>
</dbReference>
<gene>
    <name evidence="10" type="primary">mprA</name>
    <name evidence="10" type="ORF">GCM10008956_11680</name>
</gene>
<evidence type="ECO:0000313" key="11">
    <source>
        <dbReference type="Proteomes" id="UP000600547"/>
    </source>
</evidence>
<keyword evidence="5" id="KW-0804">Transcription</keyword>
<dbReference type="GO" id="GO:0006355">
    <property type="term" value="P:regulation of DNA-templated transcription"/>
    <property type="evidence" value="ECO:0007669"/>
    <property type="project" value="InterPro"/>
</dbReference>
<evidence type="ECO:0000256" key="3">
    <source>
        <dbReference type="ARBA" id="ARBA00023015"/>
    </source>
</evidence>
<dbReference type="SUPFAM" id="SSF52172">
    <property type="entry name" value="CheY-like"/>
    <property type="match status" value="1"/>
</dbReference>
<comment type="caution">
    <text evidence="10">The sequence shown here is derived from an EMBL/GenBank/DDBJ whole genome shotgun (WGS) entry which is preliminary data.</text>
</comment>
<keyword evidence="4 7" id="KW-0238">DNA-binding</keyword>
<dbReference type="Pfam" id="PF00072">
    <property type="entry name" value="Response_reg"/>
    <property type="match status" value="1"/>
</dbReference>
<dbReference type="EMBL" id="BMQG01000003">
    <property type="protein sequence ID" value="GGM36877.1"/>
    <property type="molecule type" value="Genomic_DNA"/>
</dbReference>
<keyword evidence="3" id="KW-0805">Transcription regulation</keyword>
<feature type="DNA-binding region" description="OmpR/PhoB-type" evidence="7">
    <location>
        <begin position="127"/>
        <end position="225"/>
    </location>
</feature>
<name>A0A8H9L5G3_9DEIO</name>
<dbReference type="CDD" id="cd00383">
    <property type="entry name" value="trans_reg_C"/>
    <property type="match status" value="1"/>
</dbReference>
<dbReference type="InterPro" id="IPR001789">
    <property type="entry name" value="Sig_transdc_resp-reg_receiver"/>
</dbReference>